<evidence type="ECO:0000313" key="4">
    <source>
        <dbReference type="EMBL" id="CAB4761047.1"/>
    </source>
</evidence>
<organism evidence="8">
    <name type="scientific">freshwater metagenome</name>
    <dbReference type="NCBI Taxonomy" id="449393"/>
    <lineage>
        <taxon>unclassified sequences</taxon>
        <taxon>metagenomes</taxon>
        <taxon>ecological metagenomes</taxon>
    </lineage>
</organism>
<dbReference type="EMBL" id="CAFBQY010000012">
    <property type="protein sequence ID" value="CAB5074872.1"/>
    <property type="molecule type" value="Genomic_DNA"/>
</dbReference>
<evidence type="ECO:0000313" key="7">
    <source>
        <dbReference type="EMBL" id="CAB4959615.1"/>
    </source>
</evidence>
<dbReference type="EMBL" id="CAFAZW010000016">
    <property type="protein sequence ID" value="CAB4843435.1"/>
    <property type="molecule type" value="Genomic_DNA"/>
</dbReference>
<name>A0A6J7NHJ2_9ZZZZ</name>
<evidence type="ECO:0000313" key="2">
    <source>
        <dbReference type="EMBL" id="CAB4669843.1"/>
    </source>
</evidence>
<sequence length="601" mass="66499">MPAKIKAKVAVDAMKKAGLNPLEPYKNSTTKWKCECLKCNHIVYPSYASIRSGQGGCINCAGMYVDPDSAEVLFLANDLKPLIKYPGASKPWKSTHTVCGNEVSPTYTNIRRGHSGCKFCTGNFADEGKARNLFIARGLLPLEPYKSALSKWKSIHQECGREVSPKFNSIQQGGSGCQFCAGNKKIEESEAKQLFKSKGLEPLESFPGTNLRWKCRHTKCGRTVFPRYSSIRQGNSGCGYCAGNVIDPEAAANLFRKNGLEPIEDYINSATPWRAIHINCGREVSPNYNSIQQGQSGCGYCAGNVVDLDEARKLFISRGLIPLEPFPGAKKPWLCIHSQCGREVFPKYANVLDGSGGCKECSINYVNPELALEVFRSANLEPLEPYPGAGRGWKSIHTICGNEVSPHWGYVRKYLAGCKYCAGKSVTEKDAFDIVRRKGFSPLEPYPGSQTPWKMIHDKCGLEVSPRLNSLKYALEEGSGCNKCADSTFNYIAPAIIYLITNSALSAHKVGISGATKKRLQQHRRENWETFKTLKLDSGEIAYKIEQEVLEWLKEAFGWTPYLTKTEMPQGGYTETIDASEIDLATIWAKVVELSKAKKIP</sequence>
<evidence type="ECO:0000313" key="5">
    <source>
        <dbReference type="EMBL" id="CAB4794437.1"/>
    </source>
</evidence>
<dbReference type="EMBL" id="CAFBNM010000012">
    <property type="protein sequence ID" value="CAB4959615.1"/>
    <property type="molecule type" value="Genomic_DNA"/>
</dbReference>
<evidence type="ECO:0000313" key="1">
    <source>
        <dbReference type="EMBL" id="CAB4602845.1"/>
    </source>
</evidence>
<evidence type="ECO:0000313" key="9">
    <source>
        <dbReference type="EMBL" id="CAB5024993.1"/>
    </source>
</evidence>
<reference evidence="8" key="1">
    <citation type="submission" date="2020-05" db="EMBL/GenBank/DDBJ databases">
        <authorList>
            <person name="Chiriac C."/>
            <person name="Salcher M."/>
            <person name="Ghai R."/>
            <person name="Kavagutti S V."/>
        </authorList>
    </citation>
    <scope>NUCLEOTIDE SEQUENCE</scope>
</reference>
<dbReference type="EMBL" id="CAFAAN010000002">
    <property type="protein sequence ID" value="CAB4794437.1"/>
    <property type="molecule type" value="Genomic_DNA"/>
</dbReference>
<dbReference type="AlphaFoldDB" id="A0A6J7NHJ2"/>
<evidence type="ECO:0000313" key="10">
    <source>
        <dbReference type="EMBL" id="CAB5074872.1"/>
    </source>
</evidence>
<evidence type="ECO:0000313" key="8">
    <source>
        <dbReference type="EMBL" id="CAB4992721.1"/>
    </source>
</evidence>
<evidence type="ECO:0000313" key="3">
    <source>
        <dbReference type="EMBL" id="CAB4733922.1"/>
    </source>
</evidence>
<accession>A0A6J7NHJ2</accession>
<dbReference type="EMBL" id="CAFBPO010000013">
    <property type="protein sequence ID" value="CAB5024993.1"/>
    <property type="molecule type" value="Genomic_DNA"/>
</dbReference>
<dbReference type="EMBL" id="CAEZZH010000015">
    <property type="protein sequence ID" value="CAB4761047.1"/>
    <property type="molecule type" value="Genomic_DNA"/>
</dbReference>
<protein>
    <submittedName>
        <fullName evidence="8">Unannotated protein</fullName>
    </submittedName>
</protein>
<dbReference type="EMBL" id="CAEZYT010000020">
    <property type="protein sequence ID" value="CAB4733922.1"/>
    <property type="molecule type" value="Genomic_DNA"/>
</dbReference>
<evidence type="ECO:0000313" key="6">
    <source>
        <dbReference type="EMBL" id="CAB4843435.1"/>
    </source>
</evidence>
<dbReference type="EMBL" id="CAEZXC010000013">
    <property type="protein sequence ID" value="CAB4669843.1"/>
    <property type="molecule type" value="Genomic_DNA"/>
</dbReference>
<proteinExistence type="predicted"/>
<dbReference type="EMBL" id="CAFBOO010000013">
    <property type="protein sequence ID" value="CAB4992721.1"/>
    <property type="molecule type" value="Genomic_DNA"/>
</dbReference>
<gene>
    <name evidence="1" type="ORF">UFOPK1824_00847</name>
    <name evidence="2" type="ORF">UFOPK2340_00357</name>
    <name evidence="3" type="ORF">UFOPK2772_00508</name>
    <name evidence="4" type="ORF">UFOPK2850_01132</name>
    <name evidence="5" type="ORF">UFOPK3027_00178</name>
    <name evidence="6" type="ORF">UFOPK3256_01065</name>
    <name evidence="7" type="ORF">UFOPK3827_01140</name>
    <name evidence="8" type="ORF">UFOPK3982_01269</name>
    <name evidence="9" type="ORF">UFOPK4120_01097</name>
    <name evidence="10" type="ORF">UFOPK4404_01120</name>
</gene>
<dbReference type="EMBL" id="CAEZUM010000054">
    <property type="protein sequence ID" value="CAB4602845.1"/>
    <property type="molecule type" value="Genomic_DNA"/>
</dbReference>